<evidence type="ECO:0000256" key="10">
    <source>
        <dbReference type="ARBA" id="ARBA00022990"/>
    </source>
</evidence>
<keyword evidence="10" id="KW-0007">Acetylation</keyword>
<reference evidence="16" key="2">
    <citation type="submission" date="2025-09" db="UniProtKB">
        <authorList>
            <consortium name="Ensembl"/>
        </authorList>
    </citation>
    <scope>IDENTIFICATION</scope>
</reference>
<evidence type="ECO:0000256" key="8">
    <source>
        <dbReference type="ARBA" id="ARBA00022801"/>
    </source>
</evidence>
<keyword evidence="8" id="KW-0378">Hydrolase</keyword>
<evidence type="ECO:0000256" key="6">
    <source>
        <dbReference type="ARBA" id="ARBA00022670"/>
    </source>
</evidence>
<evidence type="ECO:0000256" key="11">
    <source>
        <dbReference type="ARBA" id="ARBA00023242"/>
    </source>
</evidence>
<feature type="region of interest" description="Disordered" evidence="14">
    <location>
        <begin position="240"/>
        <end position="291"/>
    </location>
</feature>
<dbReference type="GO" id="GO:0005634">
    <property type="term" value="C:nucleus"/>
    <property type="evidence" value="ECO:0007669"/>
    <property type="project" value="UniProtKB-SubCell"/>
</dbReference>
<evidence type="ECO:0000256" key="1">
    <source>
        <dbReference type="ARBA" id="ARBA00000707"/>
    </source>
</evidence>
<keyword evidence="9" id="KW-0788">Thiol protease</keyword>
<dbReference type="GO" id="GO:0005737">
    <property type="term" value="C:cytoplasm"/>
    <property type="evidence" value="ECO:0007669"/>
    <property type="project" value="UniProtKB-SubCell"/>
</dbReference>
<dbReference type="GO" id="GO:0006508">
    <property type="term" value="P:proteolysis"/>
    <property type="evidence" value="ECO:0007669"/>
    <property type="project" value="UniProtKB-KW"/>
</dbReference>
<dbReference type="GO" id="GO:0050821">
    <property type="term" value="P:protein stabilization"/>
    <property type="evidence" value="ECO:0007669"/>
    <property type="project" value="TreeGrafter"/>
</dbReference>
<dbReference type="GO" id="GO:0071108">
    <property type="term" value="P:protein K48-linked deubiquitination"/>
    <property type="evidence" value="ECO:0007669"/>
    <property type="project" value="TreeGrafter"/>
</dbReference>
<evidence type="ECO:0000256" key="3">
    <source>
        <dbReference type="ARBA" id="ARBA00004496"/>
    </source>
</evidence>
<comment type="subcellular location">
    <subcellularLocation>
        <location evidence="3">Cytoplasm</location>
    </subcellularLocation>
    <subcellularLocation>
        <location evidence="2">Nucleus</location>
    </subcellularLocation>
</comment>
<dbReference type="GeneTree" id="ENSGT00390000016392"/>
<organism evidence="16 17">
    <name type="scientific">Eptatretus burgeri</name>
    <name type="common">Inshore hagfish</name>
    <dbReference type="NCBI Taxonomy" id="7764"/>
    <lineage>
        <taxon>Eukaryota</taxon>
        <taxon>Metazoa</taxon>
        <taxon>Chordata</taxon>
        <taxon>Craniata</taxon>
        <taxon>Vertebrata</taxon>
        <taxon>Cyclostomata</taxon>
        <taxon>Myxini</taxon>
        <taxon>Myxiniformes</taxon>
        <taxon>Myxinidae</taxon>
        <taxon>Eptatretinae</taxon>
        <taxon>Eptatretus</taxon>
    </lineage>
</organism>
<dbReference type="SUPFAM" id="SSF54001">
    <property type="entry name" value="Cysteine proteinases"/>
    <property type="match status" value="1"/>
</dbReference>
<keyword evidence="5" id="KW-0963">Cytoplasm</keyword>
<name>A0A8C4QG75_EPTBU</name>
<feature type="compositionally biased region" description="Polar residues" evidence="14">
    <location>
        <begin position="241"/>
        <end position="253"/>
    </location>
</feature>
<dbReference type="GO" id="GO:0035871">
    <property type="term" value="P:protein K11-linked deubiquitination"/>
    <property type="evidence" value="ECO:0007669"/>
    <property type="project" value="TreeGrafter"/>
</dbReference>
<dbReference type="FunFam" id="3.90.70.80:FF:000005">
    <property type="entry name" value="OTU domain-containing protein 3"/>
    <property type="match status" value="1"/>
</dbReference>
<dbReference type="GO" id="GO:1990167">
    <property type="term" value="P:protein K27-linked deubiquitination"/>
    <property type="evidence" value="ECO:0007669"/>
    <property type="project" value="TreeGrafter"/>
</dbReference>
<dbReference type="InterPro" id="IPR050704">
    <property type="entry name" value="Peptidase_C85-like"/>
</dbReference>
<evidence type="ECO:0000313" key="16">
    <source>
        <dbReference type="Ensembl" id="ENSEBUP00000014911.1"/>
    </source>
</evidence>
<dbReference type="PANTHER" id="PTHR12419:SF7">
    <property type="entry name" value="OTU DOMAIN-CONTAINING PROTEIN 3"/>
    <property type="match status" value="1"/>
</dbReference>
<dbReference type="InterPro" id="IPR038765">
    <property type="entry name" value="Papain-like_cys_pep_sf"/>
</dbReference>
<dbReference type="PROSITE" id="PS50802">
    <property type="entry name" value="OTU"/>
    <property type="match status" value="1"/>
</dbReference>
<comment type="catalytic activity">
    <reaction evidence="1">
        <text>Thiol-dependent hydrolysis of ester, thioester, amide, peptide and isopeptide bonds formed by the C-terminal Gly of ubiquitin (a 76-residue protein attached to proteins as an intracellular targeting signal).</text>
        <dbReference type="EC" id="3.4.19.12"/>
    </reaction>
</comment>
<evidence type="ECO:0000256" key="13">
    <source>
        <dbReference type="ARBA" id="ARBA00074859"/>
    </source>
</evidence>
<dbReference type="GO" id="GO:0004843">
    <property type="term" value="F:cysteine-type deubiquitinase activity"/>
    <property type="evidence" value="ECO:0007669"/>
    <property type="project" value="UniProtKB-EC"/>
</dbReference>
<accession>A0A8C4QG75</accession>
<dbReference type="Ensembl" id="ENSEBUT00000015487.1">
    <property type="protein sequence ID" value="ENSEBUP00000014911.1"/>
    <property type="gene ID" value="ENSEBUG00000009401.1"/>
</dbReference>
<keyword evidence="11" id="KW-0539">Nucleus</keyword>
<dbReference type="PANTHER" id="PTHR12419">
    <property type="entry name" value="OTU DOMAIN CONTAINING PROTEIN"/>
    <property type="match status" value="1"/>
</dbReference>
<protein>
    <recommendedName>
        <fullName evidence="13">OTU domain-containing protein 3</fullName>
        <ecNumber evidence="4">3.4.19.12</ecNumber>
    </recommendedName>
</protein>
<reference evidence="16" key="1">
    <citation type="submission" date="2025-08" db="UniProtKB">
        <authorList>
            <consortium name="Ensembl"/>
        </authorList>
    </citation>
    <scope>IDENTIFICATION</scope>
</reference>
<dbReference type="InterPro" id="IPR003323">
    <property type="entry name" value="OTU_dom"/>
</dbReference>
<evidence type="ECO:0000256" key="7">
    <source>
        <dbReference type="ARBA" id="ARBA00022786"/>
    </source>
</evidence>
<keyword evidence="6" id="KW-0645">Protease</keyword>
<dbReference type="GO" id="GO:0044313">
    <property type="term" value="P:protein K6-linked deubiquitination"/>
    <property type="evidence" value="ECO:0007669"/>
    <property type="project" value="TreeGrafter"/>
</dbReference>
<feature type="region of interest" description="Disordered" evidence="14">
    <location>
        <begin position="18"/>
        <end position="48"/>
    </location>
</feature>
<keyword evidence="7" id="KW-0833">Ubl conjugation pathway</keyword>
<proteinExistence type="predicted"/>
<evidence type="ECO:0000256" key="5">
    <source>
        <dbReference type="ARBA" id="ARBA00022490"/>
    </source>
</evidence>
<dbReference type="Proteomes" id="UP000694388">
    <property type="component" value="Unplaced"/>
</dbReference>
<dbReference type="Pfam" id="PF02338">
    <property type="entry name" value="OTU"/>
    <property type="match status" value="1"/>
</dbReference>
<dbReference type="EC" id="3.4.19.12" evidence="4"/>
<sequence length="373" mass="42083">MTYLFIFTQMSRHKFRRSAKPENVSLRAVRKRGPSRDRQQQQKQQQDANEALKLQLKQLGLTLREVVGDGNCLFRALGDQLDGHEDNHLLRRSQTIEYILKHRLDFEPFVEDDMPFERHVANLSKDGTFAGNDAIVAFARNHQLTVVIHQLDSPVWEVKGLEKVGVRQLHIAYHHGDHYDSVRHLSDVTSQPTSICLQDIEMVAKELRKHNGGGSFLKNTAESLPSEPHEKDGVVIHDQKSCSSCGSKPNNTTTGGGAAEKVGSTKNKFTGRLKKQQKRLQKKRQSEERRRQKLAKSAEAAALRGNCNAEDVSSTVALILKEMASITHHYFGLYNFSDRIQRGQKFPGQASCIGDLHSDPVLDRCFGWLSVVN</sequence>
<comment type="function">
    <text evidence="12">Deubiquitinating enzyme that hydrolyzes 'Lys-6'- and 'Lys-11'-linked polyubiquitin. Also hydrolyzes heterotypic (mixed and branched) and homotypic chains. Important regulator of energy metabolism. Glucose and fatty acids trigger its nuclear translocation by CBP-dependent acetylation. In the nucleus, deubiquitinates and stabilizes the nuclear receptor PPARD regulating the expression of various genes involved in glucose and lipid metabolism and oxidative phosphorylation. Also acts as a negative regulator of the ribosome quality control (RQC) by mediating deubiquitination of 40S ribosomal proteins RPS10/eS10 and RPS20/uS10, thereby antagonizing ZNF598-mediated 40S ubiquitination.</text>
</comment>
<dbReference type="AlphaFoldDB" id="A0A8C4QG75"/>
<feature type="domain" description="OTU" evidence="15">
    <location>
        <begin position="61"/>
        <end position="185"/>
    </location>
</feature>
<evidence type="ECO:0000259" key="15">
    <source>
        <dbReference type="PROSITE" id="PS50802"/>
    </source>
</evidence>
<evidence type="ECO:0000313" key="17">
    <source>
        <dbReference type="Proteomes" id="UP000694388"/>
    </source>
</evidence>
<evidence type="ECO:0000256" key="14">
    <source>
        <dbReference type="SAM" id="MobiDB-lite"/>
    </source>
</evidence>
<evidence type="ECO:0000256" key="2">
    <source>
        <dbReference type="ARBA" id="ARBA00004123"/>
    </source>
</evidence>
<dbReference type="Gene3D" id="3.90.70.80">
    <property type="match status" value="1"/>
</dbReference>
<evidence type="ECO:0000256" key="9">
    <source>
        <dbReference type="ARBA" id="ARBA00022807"/>
    </source>
</evidence>
<feature type="compositionally biased region" description="Basic residues" evidence="14">
    <location>
        <begin position="269"/>
        <end position="283"/>
    </location>
</feature>
<evidence type="ECO:0000256" key="12">
    <source>
        <dbReference type="ARBA" id="ARBA00059041"/>
    </source>
</evidence>
<keyword evidence="17" id="KW-1185">Reference proteome</keyword>
<evidence type="ECO:0000256" key="4">
    <source>
        <dbReference type="ARBA" id="ARBA00012759"/>
    </source>
</evidence>